<dbReference type="AlphaFoldDB" id="A0A497X9K8"/>
<feature type="transmembrane region" description="Helical" evidence="1">
    <location>
        <begin position="618"/>
        <end position="644"/>
    </location>
</feature>
<feature type="transmembrane region" description="Helical" evidence="1">
    <location>
        <begin position="454"/>
        <end position="475"/>
    </location>
</feature>
<gene>
    <name evidence="2" type="ORF">DFR35_2479</name>
</gene>
<keyword evidence="1" id="KW-1133">Transmembrane helix</keyword>
<reference evidence="2 3" key="1">
    <citation type="submission" date="2018-10" db="EMBL/GenBank/DDBJ databases">
        <title>Genomic Encyclopedia of Type Strains, Phase IV (KMG-IV): sequencing the most valuable type-strain genomes for metagenomic binning, comparative biology and taxonomic classification.</title>
        <authorList>
            <person name="Goeker M."/>
        </authorList>
    </citation>
    <scope>NUCLEOTIDE SEQUENCE [LARGE SCALE GENOMIC DNA]</scope>
    <source>
        <strain evidence="2 3">DSM 26916</strain>
    </source>
</reference>
<dbReference type="InterPro" id="IPR011385">
    <property type="entry name" value="Site-sp_rcmbase"/>
</dbReference>
<feature type="transmembrane region" description="Helical" evidence="1">
    <location>
        <begin position="565"/>
        <end position="587"/>
    </location>
</feature>
<name>A0A497X9K8_9PROT</name>
<organism evidence="2 3">
    <name type="scientific">Sulfurisoma sediminicola</name>
    <dbReference type="NCBI Taxonomy" id="1381557"/>
    <lineage>
        <taxon>Bacteria</taxon>
        <taxon>Pseudomonadati</taxon>
        <taxon>Pseudomonadota</taxon>
        <taxon>Betaproteobacteria</taxon>
        <taxon>Nitrosomonadales</taxon>
        <taxon>Sterolibacteriaceae</taxon>
        <taxon>Sulfurisoma</taxon>
    </lineage>
</organism>
<evidence type="ECO:0000256" key="1">
    <source>
        <dbReference type="SAM" id="Phobius"/>
    </source>
</evidence>
<feature type="transmembrane region" description="Helical" evidence="1">
    <location>
        <begin position="391"/>
        <end position="409"/>
    </location>
</feature>
<proteinExistence type="predicted"/>
<dbReference type="Pfam" id="PF10136">
    <property type="entry name" value="SpecificRecomb"/>
    <property type="match status" value="1"/>
</dbReference>
<protein>
    <submittedName>
        <fullName evidence="2">Site-specific recombinase</fullName>
    </submittedName>
</protein>
<sequence>MTPATTQALLSALRGFTDAAAAAADPDRALDLFVALFDAVRPRRSRNLESALANYVFVVEHFEADRALAKAAHGQLQILLTSRRLLRFFADSGILPATGFFSELGRIVSSRLLPEVPDDSDFRGCLHRIFHRPDDWLWLQAIPPELTQRFWRSLAPASPAELAEFKPAFQYVTGEILDALLVLAYRIGALGSEPELDRLGPSFARHTVRFHATAAAAQYFADAWRRHQVEPRDLEGEIKDLEVMLDQSREALDDAHRIALRRGTSLHLTYVLQRSRQTLDRIEQLSRLLGDAGGAGREAGVLAAWSTVARDALRMDSRRNSPTHHIRSGIEMLALRVTDNAAKTGEHYIAETPAQYAGMWRAAAGAGVIIAAMALLKIFSSKLDLAPAGYALLYSLDYGLGFVVIYMLHLTVATKQPAMTAQTIAGYLGSASQGRVAELDRVVELVAAVTRSQLAAILGNVMLAMPAALLIAYALNRAAGSPIIDPGKAAHLLDDLDPLGWAIPHAAVAGVFLFLSGLISGYFDNKASYAQIGARVARLRWLRAMFGSDRAEAAGSYLENHLGGLMGNFLFGCMLGSTGTIGQILGLPVDIRHIAFASANLGYAWQAFDYALPLRTLLWAGLGVALIGFTNLAVSFALALWMALRARGVEFTQTRELLRRLWLLFKSRPALFLLPLRTGEAAAAAQTGKPRR</sequence>
<dbReference type="Proteomes" id="UP000268908">
    <property type="component" value="Unassembled WGS sequence"/>
</dbReference>
<evidence type="ECO:0000313" key="2">
    <source>
        <dbReference type="EMBL" id="RLJ62664.1"/>
    </source>
</evidence>
<keyword evidence="3" id="KW-1185">Reference proteome</keyword>
<dbReference type="PIRSF" id="PIRSF015380">
    <property type="entry name" value="Site-sp_rcmb"/>
    <property type="match status" value="1"/>
</dbReference>
<dbReference type="EMBL" id="RCCI01000007">
    <property type="protein sequence ID" value="RLJ62664.1"/>
    <property type="molecule type" value="Genomic_DNA"/>
</dbReference>
<evidence type="ECO:0000313" key="3">
    <source>
        <dbReference type="Proteomes" id="UP000268908"/>
    </source>
</evidence>
<feature type="transmembrane region" description="Helical" evidence="1">
    <location>
        <begin position="359"/>
        <end position="379"/>
    </location>
</feature>
<keyword evidence="1" id="KW-0472">Membrane</keyword>
<keyword evidence="1" id="KW-0812">Transmembrane</keyword>
<accession>A0A497X9K8</accession>
<comment type="caution">
    <text evidence="2">The sequence shown here is derived from an EMBL/GenBank/DDBJ whole genome shotgun (WGS) entry which is preliminary data.</text>
</comment>
<dbReference type="RefSeq" id="WP_121242884.1">
    <property type="nucleotide sequence ID" value="NZ_BHVV01000008.1"/>
</dbReference>
<feature type="transmembrane region" description="Helical" evidence="1">
    <location>
        <begin position="496"/>
        <end position="519"/>
    </location>
</feature>
<dbReference type="OrthoDB" id="5688397at2"/>